<reference evidence="2 3" key="2">
    <citation type="journal article" date="2016" name="Microb. Ecol.">
        <title>Genome Characteristics of a Novel Type I Methanotroph (Sn10-6) Isolated from a Flooded Indian Rice Field.</title>
        <authorList>
            <person name="Rahalkar M.C."/>
            <person name="Pandit P.S."/>
            <person name="Dhakephalkar P.K."/>
            <person name="Pore S."/>
            <person name="Arora P."/>
            <person name="Kapse N."/>
        </authorList>
    </citation>
    <scope>NUCLEOTIDE SEQUENCE [LARGE SCALE GENOMIC DNA]</scope>
    <source>
        <strain evidence="2 3">Sn10-6</strain>
    </source>
</reference>
<dbReference type="InterPro" id="IPR029063">
    <property type="entry name" value="SAM-dependent_MTases_sf"/>
</dbReference>
<sequence>MHNDDYWKQYWQHHVAQTSSEQPFHQVLRTLNKQAPEPAQFSALISHLKALLQLESHHVLLDLCCGNGLLTSELANDCRQVFGVDFCEQLIFDMDKRCPPNVIGITTDVKSVSFKPASFDRVLFSAAIQHFNPTETIHLLKTLTPLAKTQWSISDYRYS</sequence>
<comment type="caution">
    <text evidence="2">The sequence shown here is derived from an EMBL/GenBank/DDBJ whole genome shotgun (WGS) entry which is preliminary data.</text>
</comment>
<dbReference type="OrthoDB" id="9801609at2"/>
<dbReference type="InterPro" id="IPR041698">
    <property type="entry name" value="Methyltransf_25"/>
</dbReference>
<dbReference type="Proteomes" id="UP000033684">
    <property type="component" value="Unassembled WGS sequence"/>
</dbReference>
<dbReference type="SUPFAM" id="SSF53335">
    <property type="entry name" value="S-adenosyl-L-methionine-dependent methyltransferases"/>
    <property type="match status" value="1"/>
</dbReference>
<dbReference type="EMBL" id="LAJX01000244">
    <property type="protein sequence ID" value="KJV05349.1"/>
    <property type="molecule type" value="Genomic_DNA"/>
</dbReference>
<dbReference type="CDD" id="cd02440">
    <property type="entry name" value="AdoMet_MTases"/>
    <property type="match status" value="1"/>
</dbReference>
<evidence type="ECO:0000313" key="2">
    <source>
        <dbReference type="EMBL" id="KJV05349.1"/>
    </source>
</evidence>
<protein>
    <recommendedName>
        <fullName evidence="1">Methyltransferase domain-containing protein</fullName>
    </recommendedName>
</protein>
<organism evidence="2 3">
    <name type="scientific">Methylocucumis oryzae</name>
    <dbReference type="NCBI Taxonomy" id="1632867"/>
    <lineage>
        <taxon>Bacteria</taxon>
        <taxon>Pseudomonadati</taxon>
        <taxon>Pseudomonadota</taxon>
        <taxon>Gammaproteobacteria</taxon>
        <taxon>Methylococcales</taxon>
        <taxon>Methylococcaceae</taxon>
        <taxon>Methylocucumis</taxon>
    </lineage>
</organism>
<keyword evidence="3" id="KW-1185">Reference proteome</keyword>
<dbReference type="RefSeq" id="WP_045780417.1">
    <property type="nucleotide sequence ID" value="NZ_LAJX01000244.1"/>
</dbReference>
<dbReference type="Gene3D" id="3.40.50.150">
    <property type="entry name" value="Vaccinia Virus protein VP39"/>
    <property type="match status" value="1"/>
</dbReference>
<accession>A0A0F3IIN2</accession>
<evidence type="ECO:0000313" key="3">
    <source>
        <dbReference type="Proteomes" id="UP000033684"/>
    </source>
</evidence>
<dbReference type="AlphaFoldDB" id="A0A0F3IIN2"/>
<reference evidence="3" key="1">
    <citation type="submission" date="2015-03" db="EMBL/GenBank/DDBJ databases">
        <title>Draft genome sequence of a novel methanotroph (Sn10-6) isolated from flooded ricefield rhizosphere in India.</title>
        <authorList>
            <person name="Pandit P.S."/>
            <person name="Pore S.D."/>
            <person name="Arora P."/>
            <person name="Kapse N.G."/>
            <person name="Dhakephalkar P.K."/>
            <person name="Rahalkar M.C."/>
        </authorList>
    </citation>
    <scope>NUCLEOTIDE SEQUENCE [LARGE SCALE GENOMIC DNA]</scope>
    <source>
        <strain evidence="3">Sn10-6</strain>
    </source>
</reference>
<proteinExistence type="predicted"/>
<feature type="domain" description="Methyltransferase" evidence="1">
    <location>
        <begin position="61"/>
        <end position="144"/>
    </location>
</feature>
<evidence type="ECO:0000259" key="1">
    <source>
        <dbReference type="Pfam" id="PF13649"/>
    </source>
</evidence>
<name>A0A0F3IIN2_9GAMM</name>
<dbReference type="Pfam" id="PF13649">
    <property type="entry name" value="Methyltransf_25"/>
    <property type="match status" value="1"/>
</dbReference>
<gene>
    <name evidence="2" type="ORF">VZ94_18885</name>
</gene>